<evidence type="ECO:0000313" key="3">
    <source>
        <dbReference type="Proteomes" id="UP000051888"/>
    </source>
</evidence>
<keyword evidence="1" id="KW-1133">Transmembrane helix</keyword>
<organism evidence="2 3">
    <name type="scientific">Heyndrickxia shackletonii</name>
    <dbReference type="NCBI Taxonomy" id="157838"/>
    <lineage>
        <taxon>Bacteria</taxon>
        <taxon>Bacillati</taxon>
        <taxon>Bacillota</taxon>
        <taxon>Bacilli</taxon>
        <taxon>Bacillales</taxon>
        <taxon>Bacillaceae</taxon>
        <taxon>Heyndrickxia</taxon>
    </lineage>
</organism>
<dbReference type="Proteomes" id="UP000051888">
    <property type="component" value="Unassembled WGS sequence"/>
</dbReference>
<comment type="caution">
    <text evidence="2">The sequence shown here is derived from an EMBL/GenBank/DDBJ whole genome shotgun (WGS) entry which is preliminary data.</text>
</comment>
<dbReference type="PATRIC" id="fig|157838.3.peg.2885"/>
<evidence type="ECO:0000256" key="1">
    <source>
        <dbReference type="SAM" id="Phobius"/>
    </source>
</evidence>
<evidence type="ECO:0000313" key="2">
    <source>
        <dbReference type="EMBL" id="KQL54317.1"/>
    </source>
</evidence>
<proteinExistence type="predicted"/>
<keyword evidence="1" id="KW-0812">Transmembrane</keyword>
<feature type="transmembrane region" description="Helical" evidence="1">
    <location>
        <begin position="12"/>
        <end position="30"/>
    </location>
</feature>
<reference evidence="2 3" key="1">
    <citation type="submission" date="2015-09" db="EMBL/GenBank/DDBJ databases">
        <title>Genome sequencing project for genomic taxonomy and phylogenomics of Bacillus-like bacteria.</title>
        <authorList>
            <person name="Liu B."/>
            <person name="Wang J."/>
            <person name="Zhu Y."/>
            <person name="Liu G."/>
            <person name="Chen Q."/>
            <person name="Chen Z."/>
            <person name="Lan J."/>
            <person name="Che J."/>
            <person name="Ge C."/>
            <person name="Shi H."/>
            <person name="Pan Z."/>
            <person name="Liu X."/>
        </authorList>
    </citation>
    <scope>NUCLEOTIDE SEQUENCE [LARGE SCALE GENOMIC DNA]</scope>
    <source>
        <strain evidence="2 3">LMG 18435</strain>
    </source>
</reference>
<dbReference type="EMBL" id="LJJC01000004">
    <property type="protein sequence ID" value="KQL54317.1"/>
    <property type="molecule type" value="Genomic_DNA"/>
</dbReference>
<feature type="transmembrane region" description="Helical" evidence="1">
    <location>
        <begin position="194"/>
        <end position="215"/>
    </location>
</feature>
<feature type="transmembrane region" description="Helical" evidence="1">
    <location>
        <begin position="71"/>
        <end position="88"/>
    </location>
</feature>
<gene>
    <name evidence="2" type="ORF">AN964_12995</name>
</gene>
<name>A0A0Q3WYQ2_9BACI</name>
<feature type="transmembrane region" description="Helical" evidence="1">
    <location>
        <begin position="221"/>
        <end position="239"/>
    </location>
</feature>
<keyword evidence="3" id="KW-1185">Reference proteome</keyword>
<accession>A0A0Q3WYQ2</accession>
<keyword evidence="1" id="KW-0472">Membrane</keyword>
<feature type="transmembrane region" description="Helical" evidence="1">
    <location>
        <begin position="100"/>
        <end position="122"/>
    </location>
</feature>
<sequence>MNMTLRISNPKVLWCILLVSLILLANYTLYHTDIAKPISTGVVIGSFLDFLLFIPFTTYFLVIRKRISTKYLFVVVAACYGTAWLIIPNDIFSAFSISKYILFSVEAIFITIELYFVSKIVIKIPLIIRNFKQYNHPFFTTRMEGAIFSTIKKSRSIKIMISELSILYYSLLSWGKKKPQKLKFFTYHIKTSNIALNIMVIHAMVLESLGFHFFLHVWSPLLSYIIIFINVYGILFILAEIQAIRLNPIVFLGGNLHIQIGITKRIIIPLDKVESFGTVKQNLPNKKMIFDGTLNDFMKEQPNVEIILKEPIKSQLLYGFTKMVTTVHLKVDEPEEFYMLLKSEQF</sequence>
<protein>
    <recommendedName>
        <fullName evidence="4">Beta-carotene 15,15'-monooxygenase</fullName>
    </recommendedName>
</protein>
<evidence type="ECO:0008006" key="4">
    <source>
        <dbReference type="Google" id="ProtNLM"/>
    </source>
</evidence>
<dbReference type="STRING" id="157838.AN964_12995"/>
<dbReference type="AlphaFoldDB" id="A0A0Q3WYQ2"/>
<feature type="transmembrane region" description="Helical" evidence="1">
    <location>
        <begin position="42"/>
        <end position="62"/>
    </location>
</feature>